<comment type="caution">
    <text evidence="8">The sequence shown here is derived from an EMBL/GenBank/DDBJ whole genome shotgun (WGS) entry which is preliminary data.</text>
</comment>
<accession>A0A816BEB6</accession>
<gene>
    <name evidence="7" type="ORF">BJG266_LOCUS15759</name>
    <name evidence="8" type="ORF">QVE165_LOCUS53762</name>
</gene>
<dbReference type="OrthoDB" id="310870at2759"/>
<dbReference type="GO" id="GO:0005886">
    <property type="term" value="C:plasma membrane"/>
    <property type="evidence" value="ECO:0007669"/>
    <property type="project" value="TreeGrafter"/>
</dbReference>
<reference evidence="8" key="1">
    <citation type="submission" date="2021-02" db="EMBL/GenBank/DDBJ databases">
        <authorList>
            <person name="Nowell W R."/>
        </authorList>
    </citation>
    <scope>NUCLEOTIDE SEQUENCE</scope>
</reference>
<dbReference type="Proteomes" id="UP000663832">
    <property type="component" value="Unassembled WGS sequence"/>
</dbReference>
<dbReference type="AlphaFoldDB" id="A0A816BEB6"/>
<evidence type="ECO:0000313" key="8">
    <source>
        <dbReference type="EMBL" id="CAF1608895.1"/>
    </source>
</evidence>
<evidence type="ECO:0000313" key="9">
    <source>
        <dbReference type="Proteomes" id="UP000663832"/>
    </source>
</evidence>
<keyword evidence="9" id="KW-1185">Reference proteome</keyword>
<evidence type="ECO:0000313" key="7">
    <source>
        <dbReference type="EMBL" id="CAF0997725.1"/>
    </source>
</evidence>
<dbReference type="InterPro" id="IPR057366">
    <property type="entry name" value="TRPM-like"/>
</dbReference>
<evidence type="ECO:0000256" key="3">
    <source>
        <dbReference type="ARBA" id="ARBA00022989"/>
    </source>
</evidence>
<protein>
    <recommendedName>
        <fullName evidence="6">TRPM-like domain-containing protein</fullName>
    </recommendedName>
</protein>
<dbReference type="PANTHER" id="PTHR13800:SF12">
    <property type="entry name" value="TRANSIENT RECEPTOR POTENTIAL CATION CHANNEL SUBFAMILY M MEMBER-LIKE 2"/>
    <property type="match status" value="1"/>
</dbReference>
<name>A0A816BEB6_9BILA</name>
<evidence type="ECO:0000256" key="5">
    <source>
        <dbReference type="SAM" id="Phobius"/>
    </source>
</evidence>
<organism evidence="8 9">
    <name type="scientific">Adineta steineri</name>
    <dbReference type="NCBI Taxonomy" id="433720"/>
    <lineage>
        <taxon>Eukaryota</taxon>
        <taxon>Metazoa</taxon>
        <taxon>Spiralia</taxon>
        <taxon>Gnathifera</taxon>
        <taxon>Rotifera</taxon>
        <taxon>Eurotatoria</taxon>
        <taxon>Bdelloidea</taxon>
        <taxon>Adinetida</taxon>
        <taxon>Adinetidae</taxon>
        <taxon>Adineta</taxon>
    </lineage>
</organism>
<evidence type="ECO:0000256" key="4">
    <source>
        <dbReference type="ARBA" id="ARBA00023136"/>
    </source>
</evidence>
<comment type="subcellular location">
    <subcellularLocation>
        <location evidence="1">Membrane</location>
        <topology evidence="1">Multi-pass membrane protein</topology>
    </subcellularLocation>
</comment>
<feature type="transmembrane region" description="Helical" evidence="5">
    <location>
        <begin position="234"/>
        <end position="253"/>
    </location>
</feature>
<dbReference type="Pfam" id="PF25508">
    <property type="entry name" value="TRPM2"/>
    <property type="match status" value="1"/>
</dbReference>
<dbReference type="EMBL" id="CAJNOM010001464">
    <property type="protein sequence ID" value="CAF1608895.1"/>
    <property type="molecule type" value="Genomic_DNA"/>
</dbReference>
<keyword evidence="3 5" id="KW-1133">Transmembrane helix</keyword>
<proteinExistence type="predicted"/>
<dbReference type="InterPro" id="IPR050927">
    <property type="entry name" value="TRPM"/>
</dbReference>
<evidence type="ECO:0000259" key="6">
    <source>
        <dbReference type="Pfam" id="PF25508"/>
    </source>
</evidence>
<dbReference type="GO" id="GO:0099604">
    <property type="term" value="F:ligand-gated calcium channel activity"/>
    <property type="evidence" value="ECO:0007669"/>
    <property type="project" value="TreeGrafter"/>
</dbReference>
<dbReference type="PANTHER" id="PTHR13800">
    <property type="entry name" value="TRANSIENT RECEPTOR POTENTIAL CATION CHANNEL, SUBFAMILY M, MEMBER 6"/>
    <property type="match status" value="1"/>
</dbReference>
<dbReference type="Proteomes" id="UP000663877">
    <property type="component" value="Unassembled WGS sequence"/>
</dbReference>
<evidence type="ECO:0000256" key="1">
    <source>
        <dbReference type="ARBA" id="ARBA00004141"/>
    </source>
</evidence>
<keyword evidence="4 5" id="KW-0472">Membrane</keyword>
<sequence>MAKIILGQMKTRICSALVASKILKSLTRYAPDHDSKDQLCSEADIFESYAIEFVRCSYSYNKQKACELIMRRVDVYKGVTCLQMAMAADTKKFLYEDACQALLTNIWFDKGPALKRPERRLEKYGIDYSDDYGKDESIFRHFIHFHNTPVVKYSYTCTTDLLLFIFIIVVVIFGYGVTSRSMTAYRTFDFDGRQFFHNVVYPVYYFVLGSFDNELSQLDATPDASTSIATHIMFAFHMLFVNILLLNLLIALFSNTINDVQTHANHVWAYDRCALIRDYYNRPALFPPLTFLVSIYQFCDWWWPRCRTQEQKLSCFKMIPKDPDLDNEWSVFERFSTNDYIRQLLDAQASAAANTMDKENASDQLTTTTDSSKWLRSDMNQLRDEFTTSRIDTTIQLSSMDSTVSFLDNRVEQIDNSVKNLTIQMVKFQDSLNWIMTAMARVKMDKDPPLFQQALRKLIMHLWPKRN</sequence>
<feature type="domain" description="TRPM-like" evidence="6">
    <location>
        <begin position="1"/>
        <end position="94"/>
    </location>
</feature>
<keyword evidence="2 5" id="KW-0812">Transmembrane</keyword>
<dbReference type="EMBL" id="CAJNOI010000070">
    <property type="protein sequence ID" value="CAF0997725.1"/>
    <property type="molecule type" value="Genomic_DNA"/>
</dbReference>
<evidence type="ECO:0000256" key="2">
    <source>
        <dbReference type="ARBA" id="ARBA00022692"/>
    </source>
</evidence>
<feature type="transmembrane region" description="Helical" evidence="5">
    <location>
        <begin position="161"/>
        <end position="178"/>
    </location>
</feature>